<dbReference type="EMBL" id="STGX01000004">
    <property type="protein sequence ID" value="THV30101.1"/>
    <property type="molecule type" value="Genomic_DNA"/>
</dbReference>
<feature type="compositionally biased region" description="Basic and acidic residues" evidence="1">
    <location>
        <begin position="11"/>
        <end position="27"/>
    </location>
</feature>
<dbReference type="Proteomes" id="UP000305792">
    <property type="component" value="Unassembled WGS sequence"/>
</dbReference>
<accession>A0A4S8PJC4</accession>
<keyword evidence="3" id="KW-1185">Reference proteome</keyword>
<name>A0A4S8PJC4_9ACTN</name>
<feature type="region of interest" description="Disordered" evidence="1">
    <location>
        <begin position="1"/>
        <end position="27"/>
    </location>
</feature>
<evidence type="ECO:0000313" key="3">
    <source>
        <dbReference type="Proteomes" id="UP000305792"/>
    </source>
</evidence>
<reference evidence="2 3" key="1">
    <citation type="journal article" date="2018" name="Int. J. Syst. Evol. Microbiol.">
        <title>Glycomyces paridis sp. nov., isolated from the medicinal plant Paris polyphylla.</title>
        <authorList>
            <person name="Fang X.M."/>
            <person name="Bai J.L."/>
            <person name="Su J."/>
            <person name="Zhao L.L."/>
            <person name="Liu H.Y."/>
            <person name="Ma B.P."/>
            <person name="Zhang Y.Q."/>
            <person name="Yu L.Y."/>
        </authorList>
    </citation>
    <scope>NUCLEOTIDE SEQUENCE [LARGE SCALE GENOMIC DNA]</scope>
    <source>
        <strain evidence="2 3">CPCC 204357</strain>
    </source>
</reference>
<dbReference type="InterPro" id="IPR036894">
    <property type="entry name" value="YbaB-like_sf"/>
</dbReference>
<dbReference type="AlphaFoldDB" id="A0A4S8PJC4"/>
<dbReference type="Gene3D" id="3.30.1310.10">
    <property type="entry name" value="Nucleoid-associated protein YbaB-like domain"/>
    <property type="match status" value="1"/>
</dbReference>
<protein>
    <recommendedName>
        <fullName evidence="4">YbaB/EbfC family nucleoid-associated protein</fullName>
    </recommendedName>
</protein>
<organism evidence="2 3">
    <name type="scientific">Glycomyces paridis</name>
    <dbReference type="NCBI Taxonomy" id="2126555"/>
    <lineage>
        <taxon>Bacteria</taxon>
        <taxon>Bacillati</taxon>
        <taxon>Actinomycetota</taxon>
        <taxon>Actinomycetes</taxon>
        <taxon>Glycomycetales</taxon>
        <taxon>Glycomycetaceae</taxon>
        <taxon>Glycomyces</taxon>
    </lineage>
</organism>
<dbReference type="InterPro" id="IPR004401">
    <property type="entry name" value="YbaB/EbfC"/>
</dbReference>
<dbReference type="RefSeq" id="WP_136528974.1">
    <property type="nucleotide sequence ID" value="NZ_STGX01000004.1"/>
</dbReference>
<gene>
    <name evidence="2" type="ORF">E9998_06905</name>
</gene>
<proteinExistence type="predicted"/>
<evidence type="ECO:0008006" key="4">
    <source>
        <dbReference type="Google" id="ProtNLM"/>
    </source>
</evidence>
<evidence type="ECO:0000313" key="2">
    <source>
        <dbReference type="EMBL" id="THV30101.1"/>
    </source>
</evidence>
<comment type="caution">
    <text evidence="2">The sequence shown here is derived from an EMBL/GenBank/DDBJ whole genome shotgun (WGS) entry which is preliminary data.</text>
</comment>
<evidence type="ECO:0000256" key="1">
    <source>
        <dbReference type="SAM" id="MobiDB-lite"/>
    </source>
</evidence>
<sequence length="134" mass="14882">MSDQSLPSPEEAMRQFEQIRADAEATKRRHEELSAEYGLGSVEAYSEDGTVGVRLDAQGRVDKVVIDEMGMRHRQALGYIVKAVAEEAMAMHAVKAAEMAQALLGDKIDVQGIVSRYMPDEVRQRARGNLGYRD</sequence>
<dbReference type="Pfam" id="PF02575">
    <property type="entry name" value="YbaB_DNA_bd"/>
    <property type="match status" value="1"/>
</dbReference>